<dbReference type="SUPFAM" id="SSF52540">
    <property type="entry name" value="P-loop containing nucleoside triphosphate hydrolases"/>
    <property type="match status" value="1"/>
</dbReference>
<evidence type="ECO:0000256" key="2">
    <source>
        <dbReference type="ARBA" id="ARBA00005417"/>
    </source>
</evidence>
<dbReference type="NCBIfam" id="TIGR01727">
    <property type="entry name" value="oligo_HPY"/>
    <property type="match status" value="1"/>
</dbReference>
<dbReference type="InterPro" id="IPR027417">
    <property type="entry name" value="P-loop_NTPase"/>
</dbReference>
<dbReference type="PROSITE" id="PS50893">
    <property type="entry name" value="ABC_TRANSPORTER_2"/>
    <property type="match status" value="1"/>
</dbReference>
<evidence type="ECO:0000313" key="10">
    <source>
        <dbReference type="Proteomes" id="UP000269301"/>
    </source>
</evidence>
<dbReference type="RefSeq" id="WP_121206215.1">
    <property type="nucleotide sequence ID" value="NZ_RBZP01000037.1"/>
</dbReference>
<accession>A0A494ZR99</accession>
<evidence type="ECO:0000256" key="1">
    <source>
        <dbReference type="ARBA" id="ARBA00004202"/>
    </source>
</evidence>
<dbReference type="GO" id="GO:0005524">
    <property type="term" value="F:ATP binding"/>
    <property type="evidence" value="ECO:0007669"/>
    <property type="project" value="UniProtKB-KW"/>
</dbReference>
<dbReference type="Pfam" id="PF00005">
    <property type="entry name" value="ABC_tran"/>
    <property type="match status" value="1"/>
</dbReference>
<keyword evidence="4" id="KW-1003">Cell membrane</keyword>
<evidence type="ECO:0000256" key="3">
    <source>
        <dbReference type="ARBA" id="ARBA00022448"/>
    </source>
</evidence>
<dbReference type="PANTHER" id="PTHR43297">
    <property type="entry name" value="OLIGOPEPTIDE TRANSPORT ATP-BINDING PROTEIN APPD"/>
    <property type="match status" value="1"/>
</dbReference>
<dbReference type="InterPro" id="IPR050388">
    <property type="entry name" value="ABC_Ni/Peptide_Import"/>
</dbReference>
<dbReference type="GO" id="GO:0015833">
    <property type="term" value="P:peptide transport"/>
    <property type="evidence" value="ECO:0007669"/>
    <property type="project" value="InterPro"/>
</dbReference>
<dbReference type="CDD" id="cd03257">
    <property type="entry name" value="ABC_NikE_OppD_transporters"/>
    <property type="match status" value="1"/>
</dbReference>
<comment type="caution">
    <text evidence="9">The sequence shown here is derived from an EMBL/GenBank/DDBJ whole genome shotgun (WGS) entry which is preliminary data.</text>
</comment>
<comment type="subcellular location">
    <subcellularLocation>
        <location evidence="1">Cell membrane</location>
        <topology evidence="1">Peripheral membrane protein</topology>
    </subcellularLocation>
</comment>
<evidence type="ECO:0000259" key="8">
    <source>
        <dbReference type="PROSITE" id="PS50893"/>
    </source>
</evidence>
<keyword evidence="3" id="KW-0813">Transport</keyword>
<evidence type="ECO:0000256" key="5">
    <source>
        <dbReference type="ARBA" id="ARBA00022741"/>
    </source>
</evidence>
<keyword evidence="6 9" id="KW-0067">ATP-binding</keyword>
<sequence>MLEVKNLKAHIDTADGVVKAVDGVSFTIKPGETVGIVGESGSGKSVLAHSIMQLNPKPPTFYPEGEILFEGKNLLQLKEKELQNIRGNEIAMVYQDPMSSLNPVFKIGDQLMEAILTHQHMPKSKAKMRAIELLTDVGIPDPEKRLNAYPHQFSGGMRQRVLIAIALACNPKILIADEPTTALDVTIQAQILELMKSIQDKYGTAIVLISHDLGVIAQMAEKVLVMYSGRIVEKGSVEDIFYHTSMPYTWSLLRSLPQIDAESRHRLFNIEGQPPNLIHPPNGCNFHPRCPFATEQCKMVDPELTKRSANHYAACLLSEVEFKEGKKRIENAEKEGGLKHV</sequence>
<dbReference type="Pfam" id="PF08352">
    <property type="entry name" value="oligo_HPY"/>
    <property type="match status" value="1"/>
</dbReference>
<dbReference type="InterPro" id="IPR003593">
    <property type="entry name" value="AAA+_ATPase"/>
</dbReference>
<dbReference type="GO" id="GO:0016887">
    <property type="term" value="F:ATP hydrolysis activity"/>
    <property type="evidence" value="ECO:0007669"/>
    <property type="project" value="InterPro"/>
</dbReference>
<feature type="domain" description="ABC transporter" evidence="8">
    <location>
        <begin position="2"/>
        <end position="253"/>
    </location>
</feature>
<dbReference type="SMART" id="SM00382">
    <property type="entry name" value="AAA"/>
    <property type="match status" value="1"/>
</dbReference>
<keyword evidence="5" id="KW-0547">Nucleotide-binding</keyword>
<dbReference type="AlphaFoldDB" id="A0A494ZR99"/>
<evidence type="ECO:0000256" key="4">
    <source>
        <dbReference type="ARBA" id="ARBA00022475"/>
    </source>
</evidence>
<proteinExistence type="inferred from homology"/>
<gene>
    <name evidence="9" type="ORF">D8M06_19415</name>
</gene>
<organism evidence="9 10">
    <name type="scientific">Oceanobacillus halophilus</name>
    <dbReference type="NCBI Taxonomy" id="930130"/>
    <lineage>
        <taxon>Bacteria</taxon>
        <taxon>Bacillati</taxon>
        <taxon>Bacillota</taxon>
        <taxon>Bacilli</taxon>
        <taxon>Bacillales</taxon>
        <taxon>Bacillaceae</taxon>
        <taxon>Oceanobacillus</taxon>
    </lineage>
</organism>
<dbReference type="InterPro" id="IPR017871">
    <property type="entry name" value="ABC_transporter-like_CS"/>
</dbReference>
<dbReference type="PANTHER" id="PTHR43297:SF2">
    <property type="entry name" value="DIPEPTIDE TRANSPORT ATP-BINDING PROTEIN DPPD"/>
    <property type="match status" value="1"/>
</dbReference>
<keyword evidence="7" id="KW-0472">Membrane</keyword>
<evidence type="ECO:0000313" key="9">
    <source>
        <dbReference type="EMBL" id="RKQ27979.1"/>
    </source>
</evidence>
<dbReference type="PROSITE" id="PS00211">
    <property type="entry name" value="ABC_TRANSPORTER_1"/>
    <property type="match status" value="1"/>
</dbReference>
<dbReference type="Proteomes" id="UP000269301">
    <property type="component" value="Unassembled WGS sequence"/>
</dbReference>
<protein>
    <submittedName>
        <fullName evidence="9">ABC transporter ATP-binding protein</fullName>
    </submittedName>
</protein>
<evidence type="ECO:0000256" key="6">
    <source>
        <dbReference type="ARBA" id="ARBA00022840"/>
    </source>
</evidence>
<dbReference type="FunFam" id="3.40.50.300:FF:000016">
    <property type="entry name" value="Oligopeptide ABC transporter ATP-binding component"/>
    <property type="match status" value="1"/>
</dbReference>
<dbReference type="EMBL" id="RBZP01000037">
    <property type="protein sequence ID" value="RKQ27979.1"/>
    <property type="molecule type" value="Genomic_DNA"/>
</dbReference>
<reference evidence="9 10" key="1">
    <citation type="journal article" date="2016" name="Int. J. Syst. Evol. Microbiol.">
        <title>Oceanobacillus halophilus sp. nov., a novel moderately halophilic bacterium from a hypersaline lake.</title>
        <authorList>
            <person name="Amoozegar M.A."/>
            <person name="Bagheri M."/>
            <person name="Makhdoumi A."/>
            <person name="Nikou M.M."/>
            <person name="Fazeli S.A.S."/>
            <person name="Schumann P."/>
            <person name="Sproer C."/>
            <person name="Sanchez-Porro C."/>
            <person name="Ventosa A."/>
        </authorList>
    </citation>
    <scope>NUCLEOTIDE SEQUENCE [LARGE SCALE GENOMIC DNA]</scope>
    <source>
        <strain evidence="9 10">DSM 23996</strain>
    </source>
</reference>
<dbReference type="InterPro" id="IPR003439">
    <property type="entry name" value="ABC_transporter-like_ATP-bd"/>
</dbReference>
<comment type="similarity">
    <text evidence="2">Belongs to the ABC transporter superfamily.</text>
</comment>
<evidence type="ECO:0000256" key="7">
    <source>
        <dbReference type="ARBA" id="ARBA00023136"/>
    </source>
</evidence>
<name>A0A494ZR99_9BACI</name>
<dbReference type="Gene3D" id="3.40.50.300">
    <property type="entry name" value="P-loop containing nucleotide triphosphate hydrolases"/>
    <property type="match status" value="1"/>
</dbReference>
<dbReference type="GO" id="GO:0005886">
    <property type="term" value="C:plasma membrane"/>
    <property type="evidence" value="ECO:0007669"/>
    <property type="project" value="UniProtKB-SubCell"/>
</dbReference>
<keyword evidence="10" id="KW-1185">Reference proteome</keyword>
<dbReference type="OrthoDB" id="9802264at2"/>
<dbReference type="InterPro" id="IPR013563">
    <property type="entry name" value="Oligopep_ABC_C"/>
</dbReference>